<evidence type="ECO:0000313" key="13">
    <source>
        <dbReference type="EMBL" id="BDD86792.1"/>
    </source>
</evidence>
<keyword evidence="4 9" id="KW-0808">Transferase</keyword>
<dbReference type="Gene3D" id="3.30.559.10">
    <property type="entry name" value="Chloramphenicol acetyltransferase-like domain"/>
    <property type="match status" value="1"/>
</dbReference>
<dbReference type="SUPFAM" id="SSF47005">
    <property type="entry name" value="Peripheral subunit-binding domain of 2-oxo acid dehydrogenase complex"/>
    <property type="match status" value="1"/>
</dbReference>
<comment type="similarity">
    <text evidence="2 9">Belongs to the 2-oxoacid dehydrogenase family.</text>
</comment>
<dbReference type="CDD" id="cd06849">
    <property type="entry name" value="lipoyl_domain"/>
    <property type="match status" value="1"/>
</dbReference>
<dbReference type="InterPro" id="IPR001078">
    <property type="entry name" value="2-oxoacid_DH_actylTfrase"/>
</dbReference>
<name>A0ABN6M5S1_9BACT</name>
<keyword evidence="5 9" id="KW-0450">Lipoyl</keyword>
<evidence type="ECO:0000256" key="7">
    <source>
        <dbReference type="ARBA" id="ARBA00025211"/>
    </source>
</evidence>
<dbReference type="PANTHER" id="PTHR43178:SF2">
    <property type="entry name" value="DIHYDROLIPOYLLYSINE-RESIDUE ACETYLTRANSFERASE COMPONENT OF PYRUVATE DEHYDROGENASE COMPLEX"/>
    <property type="match status" value="1"/>
</dbReference>
<keyword evidence="13" id="KW-0670">Pyruvate</keyword>
<comment type="subunit">
    <text evidence="3">Forms a 24-polypeptide structural core with octahedral symmetry.</text>
</comment>
<evidence type="ECO:0000256" key="4">
    <source>
        <dbReference type="ARBA" id="ARBA00022679"/>
    </source>
</evidence>
<evidence type="ECO:0000256" key="6">
    <source>
        <dbReference type="ARBA" id="ARBA00023315"/>
    </source>
</evidence>
<dbReference type="Pfam" id="PF00364">
    <property type="entry name" value="Biotin_lipoyl"/>
    <property type="match status" value="1"/>
</dbReference>
<dbReference type="Proteomes" id="UP000830055">
    <property type="component" value="Chromosome"/>
</dbReference>
<dbReference type="Gene3D" id="2.40.50.100">
    <property type="match status" value="1"/>
</dbReference>
<feature type="region of interest" description="Disordered" evidence="10">
    <location>
        <begin position="81"/>
        <end position="132"/>
    </location>
</feature>
<dbReference type="RefSeq" id="WP_284153863.1">
    <property type="nucleotide sequence ID" value="NZ_AP025516.1"/>
</dbReference>
<dbReference type="InterPro" id="IPR004167">
    <property type="entry name" value="PSBD"/>
</dbReference>
<comment type="function">
    <text evidence="7">The pyruvate dehydrogenase complex catalyzes the overall conversion of pyruvate to acetyl-CoA and CO(2). It contains multiple copies of three enzymatic components: pyruvate dehydrogenase (E1), dihydrolipoamide acetyltransferase (E2) and lipoamide dehydrogenase (E3).</text>
</comment>
<dbReference type="InterPro" id="IPR000089">
    <property type="entry name" value="Biotin_lipoyl"/>
</dbReference>
<dbReference type="PROSITE" id="PS00189">
    <property type="entry name" value="LIPOYL"/>
    <property type="match status" value="1"/>
</dbReference>
<dbReference type="EC" id="2.3.1.-" evidence="9"/>
<dbReference type="InterPro" id="IPR050743">
    <property type="entry name" value="2-oxoacid_DH_E2_comp"/>
</dbReference>
<feature type="domain" description="Lipoyl-binding" evidence="11">
    <location>
        <begin position="1"/>
        <end position="77"/>
    </location>
</feature>
<dbReference type="SUPFAM" id="SSF51230">
    <property type="entry name" value="Single hybrid motif"/>
    <property type="match status" value="1"/>
</dbReference>
<dbReference type="PROSITE" id="PS51826">
    <property type="entry name" value="PSBD"/>
    <property type="match status" value="1"/>
</dbReference>
<evidence type="ECO:0000256" key="10">
    <source>
        <dbReference type="SAM" id="MobiDB-lite"/>
    </source>
</evidence>
<dbReference type="PROSITE" id="PS50968">
    <property type="entry name" value="BIOTINYL_LIPOYL"/>
    <property type="match status" value="1"/>
</dbReference>
<feature type="domain" description="Peripheral subunit-binding (PSBD)" evidence="12">
    <location>
        <begin position="130"/>
        <end position="167"/>
    </location>
</feature>
<protein>
    <recommendedName>
        <fullName evidence="9">Dihydrolipoamide acetyltransferase component of pyruvate dehydrogenase complex</fullName>
        <ecNumber evidence="9">2.3.1.-</ecNumber>
    </recommendedName>
</protein>
<evidence type="ECO:0000256" key="1">
    <source>
        <dbReference type="ARBA" id="ARBA00001938"/>
    </source>
</evidence>
<organism evidence="13 14">
    <name type="scientific">Desulfofustis limnaeus</name>
    <dbReference type="NCBI Taxonomy" id="2740163"/>
    <lineage>
        <taxon>Bacteria</taxon>
        <taxon>Pseudomonadati</taxon>
        <taxon>Thermodesulfobacteriota</taxon>
        <taxon>Desulfobulbia</taxon>
        <taxon>Desulfobulbales</taxon>
        <taxon>Desulfocapsaceae</taxon>
        <taxon>Desulfofustis</taxon>
    </lineage>
</organism>
<dbReference type="PANTHER" id="PTHR43178">
    <property type="entry name" value="DIHYDROLIPOAMIDE ACETYLTRANSFERASE COMPONENT OF PYRUVATE DEHYDROGENASE COMPLEX"/>
    <property type="match status" value="1"/>
</dbReference>
<evidence type="ECO:0000256" key="3">
    <source>
        <dbReference type="ARBA" id="ARBA00011484"/>
    </source>
</evidence>
<dbReference type="SUPFAM" id="SSF52777">
    <property type="entry name" value="CoA-dependent acyltransferases"/>
    <property type="match status" value="1"/>
</dbReference>
<keyword evidence="14" id="KW-1185">Reference proteome</keyword>
<keyword evidence="6 9" id="KW-0012">Acyltransferase</keyword>
<dbReference type="InterPro" id="IPR011053">
    <property type="entry name" value="Single_hybrid_motif"/>
</dbReference>
<gene>
    <name evidence="13" type="primary">pdhB</name>
    <name evidence="13" type="ORF">DPPLL_11570</name>
</gene>
<evidence type="ECO:0000259" key="11">
    <source>
        <dbReference type="PROSITE" id="PS50968"/>
    </source>
</evidence>
<dbReference type="Pfam" id="PF02817">
    <property type="entry name" value="E3_binding"/>
    <property type="match status" value="1"/>
</dbReference>
<feature type="compositionally biased region" description="Basic and acidic residues" evidence="10">
    <location>
        <begin position="107"/>
        <end position="129"/>
    </location>
</feature>
<evidence type="ECO:0000259" key="12">
    <source>
        <dbReference type="PROSITE" id="PS51826"/>
    </source>
</evidence>
<evidence type="ECO:0000256" key="2">
    <source>
        <dbReference type="ARBA" id="ARBA00007317"/>
    </source>
</evidence>
<evidence type="ECO:0000256" key="8">
    <source>
        <dbReference type="ARBA" id="ARBA00048370"/>
    </source>
</evidence>
<evidence type="ECO:0000313" key="14">
    <source>
        <dbReference type="Proteomes" id="UP000830055"/>
    </source>
</evidence>
<dbReference type="InterPro" id="IPR023213">
    <property type="entry name" value="CAT-like_dom_sf"/>
</dbReference>
<dbReference type="Gene3D" id="4.10.320.10">
    <property type="entry name" value="E3-binding domain"/>
    <property type="match status" value="1"/>
</dbReference>
<evidence type="ECO:0000256" key="5">
    <source>
        <dbReference type="ARBA" id="ARBA00022823"/>
    </source>
</evidence>
<dbReference type="InterPro" id="IPR003016">
    <property type="entry name" value="2-oxoA_DH_lipoyl-BS"/>
</dbReference>
<dbReference type="EMBL" id="AP025516">
    <property type="protein sequence ID" value="BDD86792.1"/>
    <property type="molecule type" value="Genomic_DNA"/>
</dbReference>
<feature type="compositionally biased region" description="Low complexity" evidence="10">
    <location>
        <begin position="93"/>
        <end position="106"/>
    </location>
</feature>
<dbReference type="Pfam" id="PF00198">
    <property type="entry name" value="2-oxoacid_dh"/>
    <property type="match status" value="1"/>
</dbReference>
<reference evidence="13 14" key="1">
    <citation type="submission" date="2022-01" db="EMBL/GenBank/DDBJ databases">
        <title>Desulfofustis limnae sp. nov., a novel mesophilic sulfate-reducing bacterium isolated from marsh soil.</title>
        <authorList>
            <person name="Watanabe M."/>
            <person name="Takahashi A."/>
            <person name="Kojima H."/>
            <person name="Fukui M."/>
        </authorList>
    </citation>
    <scope>NUCLEOTIDE SEQUENCE [LARGE SCALE GENOMIC DNA]</scope>
    <source>
        <strain evidence="13 14">PPLL</strain>
    </source>
</reference>
<comment type="cofactor">
    <cofactor evidence="1 9">
        <name>(R)-lipoate</name>
        <dbReference type="ChEBI" id="CHEBI:83088"/>
    </cofactor>
</comment>
<comment type="catalytic activity">
    <reaction evidence="8">
        <text>N(6)-[(R)-dihydrolipoyl]-L-lysyl-[protein] + acetyl-CoA = N(6)-[(R)-S(8)-acetyldihydrolipoyl]-L-lysyl-[protein] + CoA</text>
        <dbReference type="Rhea" id="RHEA:17017"/>
        <dbReference type="Rhea" id="RHEA-COMP:10475"/>
        <dbReference type="Rhea" id="RHEA-COMP:10478"/>
        <dbReference type="ChEBI" id="CHEBI:57287"/>
        <dbReference type="ChEBI" id="CHEBI:57288"/>
        <dbReference type="ChEBI" id="CHEBI:83100"/>
        <dbReference type="ChEBI" id="CHEBI:83111"/>
        <dbReference type="EC" id="2.3.1.12"/>
    </reaction>
</comment>
<proteinExistence type="inferred from homology"/>
<sequence>MALEKVTVPDFGDVQEITVIEVYITAGDRIEVEAPLVALESEKAVMDIPSPVAGVVKEVAVSSGTTVASGDLIAVVETAAEDGAKQEQPPAPEAEAAAPADRPSAQPDRKETAKRETEQADRQQPEVPRHATPSVRAYAREAGVDLAAVSGSGPKGRILKEDIDSVATQAAPPSPAVAAGGPSQPVEDFSKHGPVEELPLGRIPRISGPHLQRSWQTIPHVTHFDEADITDLEQFRKQLNQDAEPGAKLSPLVFVIKAVVATLRSYPRFNASLGADGSTIIVKQYYHLGIAVDTPDGLVVPVVKNADRLGIRDIATELARLSGAARSGKLAIPDIQGASFTISSLGGIGGTGFTPIVNAPQVAILGLSRSYHKPVWDGQTFVPRLTLPFSLSYDHRVIDGAEAARFCRSLATTMEDLRRALL</sequence>
<dbReference type="InterPro" id="IPR036625">
    <property type="entry name" value="E3-bd_dom_sf"/>
</dbReference>
<accession>A0ABN6M5S1</accession>
<evidence type="ECO:0000256" key="9">
    <source>
        <dbReference type="RuleBase" id="RU003423"/>
    </source>
</evidence>